<evidence type="ECO:0000256" key="1">
    <source>
        <dbReference type="SAM" id="SignalP"/>
    </source>
</evidence>
<feature type="signal peptide" evidence="1">
    <location>
        <begin position="1"/>
        <end position="26"/>
    </location>
</feature>
<dbReference type="eggNOG" id="ENOG502ZA5T">
    <property type="taxonomic scope" value="Bacteria"/>
</dbReference>
<dbReference type="KEGG" id="nsa:Nitsa_0557"/>
<dbReference type="Proteomes" id="UP000008633">
    <property type="component" value="Chromosome"/>
</dbReference>
<reference evidence="5" key="2">
    <citation type="submission" date="2011-01" db="EMBL/GenBank/DDBJ databases">
        <title>The complete genome of Nitratifractor salsuginis DSM 16511.</title>
        <authorList>
            <consortium name="US DOE Joint Genome Institute (JGI-PGF)"/>
            <person name="Lucas S."/>
            <person name="Copeland A."/>
            <person name="Lapidus A."/>
            <person name="Bruce D."/>
            <person name="Goodwin L."/>
            <person name="Pitluck S."/>
            <person name="Kyrpides N."/>
            <person name="Mavromatis K."/>
            <person name="Ivanova N."/>
            <person name="Mikhailova N."/>
            <person name="Zeytun A."/>
            <person name="Detter J.C."/>
            <person name="Tapia R."/>
            <person name="Han C."/>
            <person name="Land M."/>
            <person name="Hauser L."/>
            <person name="Markowitz V."/>
            <person name="Cheng J.-F."/>
            <person name="Hugenholtz P."/>
            <person name="Woyke T."/>
            <person name="Wu D."/>
            <person name="Tindall B."/>
            <person name="Schuetze A."/>
            <person name="Brambilla E."/>
            <person name="Klenk H.-P."/>
            <person name="Eisen J.A."/>
        </authorList>
    </citation>
    <scope>NUCLEOTIDE SEQUENCE [LARGE SCALE GENOMIC DNA]</scope>
    <source>
        <strain evidence="5">DSM 16511 / JCM 12458 / E9I37-1</strain>
    </source>
</reference>
<sequence length="330" mass="37122">MKRRDFMKNAALVAGAMGLAASSANASGMGAACVLGSTPTAPGKGEKAPKGPVTYYTEFKIWIPEREKMVHHMEKLVQKLKKERGFLSFSLKNMVGDSTMVHNYPTNLKGILETAYLDAAKEDSLPLFYSLFVRFASYEDLKRSGVMEDFRALMKSFGGLSENFSEGVYVTVSAGDREKIYLSRKEIEHFLRHQADVPISDLVTVNNHVAILAKDREVFNKKSTALLKVAQDTFRPAKGDFDYNPKFPKGMPGSYQNLHYRAAVTTEILQSAFAPDGKYRYLFHGTWETVYDHENSHIDPRFRHHVMAILPYIVEGPIEPFYKTTVLVNG</sequence>
<dbReference type="InterPro" id="IPR006311">
    <property type="entry name" value="TAT_signal"/>
</dbReference>
<evidence type="ECO:0000313" key="4">
    <source>
        <dbReference type="EMBL" id="ADV45826.1"/>
    </source>
</evidence>
<gene>
    <name evidence="4" type="ordered locus">Nitsa_0557</name>
</gene>
<evidence type="ECO:0000259" key="2">
    <source>
        <dbReference type="Pfam" id="PF21931"/>
    </source>
</evidence>
<feature type="chain" id="PRO_5003215376" description="Tat (Twin-arginine translocation) pathway signal sequence domain protein" evidence="1">
    <location>
        <begin position="27"/>
        <end position="330"/>
    </location>
</feature>
<dbReference type="EMBL" id="CP002452">
    <property type="protein sequence ID" value="ADV45826.1"/>
    <property type="molecule type" value="Genomic_DNA"/>
</dbReference>
<dbReference type="HOGENOM" id="CLU_868569_0_0_7"/>
<dbReference type="PROSITE" id="PS51318">
    <property type="entry name" value="TAT"/>
    <property type="match status" value="1"/>
</dbReference>
<dbReference type="RefSeq" id="WP_013553522.1">
    <property type="nucleotide sequence ID" value="NC_014935.1"/>
</dbReference>
<evidence type="ECO:0000313" key="5">
    <source>
        <dbReference type="Proteomes" id="UP000008633"/>
    </source>
</evidence>
<dbReference type="OrthoDB" id="3078234at2"/>
<feature type="domain" description="CT0912-like C-terminal" evidence="3">
    <location>
        <begin position="172"/>
        <end position="325"/>
    </location>
</feature>
<dbReference type="STRING" id="749222.Nitsa_0557"/>
<proteinExistence type="predicted"/>
<feature type="domain" description="CT0912-like N-terminal" evidence="2">
    <location>
        <begin position="53"/>
        <end position="140"/>
    </location>
</feature>
<protein>
    <recommendedName>
        <fullName evidence="6">Tat (Twin-arginine translocation) pathway signal sequence domain protein</fullName>
    </recommendedName>
</protein>
<accession>E6X123</accession>
<dbReference type="Pfam" id="PF21931">
    <property type="entry name" value="ABM-like"/>
    <property type="match status" value="1"/>
</dbReference>
<dbReference type="AlphaFoldDB" id="E6X123"/>
<evidence type="ECO:0008006" key="6">
    <source>
        <dbReference type="Google" id="ProtNLM"/>
    </source>
</evidence>
<name>E6X123_NITSE</name>
<dbReference type="InterPro" id="IPR054123">
    <property type="entry name" value="CT0912-like_N"/>
</dbReference>
<dbReference type="PROSITE" id="PS51257">
    <property type="entry name" value="PROKAR_LIPOPROTEIN"/>
    <property type="match status" value="1"/>
</dbReference>
<keyword evidence="1" id="KW-0732">Signal</keyword>
<organism evidence="4 5">
    <name type="scientific">Nitratifractor salsuginis (strain DSM 16511 / JCM 12458 / E9I37-1)</name>
    <dbReference type="NCBI Taxonomy" id="749222"/>
    <lineage>
        <taxon>Bacteria</taxon>
        <taxon>Pseudomonadati</taxon>
        <taxon>Campylobacterota</taxon>
        <taxon>Epsilonproteobacteria</taxon>
        <taxon>Campylobacterales</taxon>
        <taxon>Sulfurovaceae</taxon>
        <taxon>Nitratifractor</taxon>
    </lineage>
</organism>
<dbReference type="Pfam" id="PF22087">
    <property type="entry name" value="CT0912-like_C"/>
    <property type="match status" value="1"/>
</dbReference>
<reference evidence="4 5" key="1">
    <citation type="journal article" date="2011" name="Stand. Genomic Sci.">
        <title>Complete genome sequence of Nitratifractor salsuginis type strain (E9I37-1).</title>
        <authorList>
            <person name="Anderson I."/>
            <person name="Sikorski J."/>
            <person name="Zeytun A."/>
            <person name="Nolan M."/>
            <person name="Lapidus A."/>
            <person name="Lucas S."/>
            <person name="Hammon N."/>
            <person name="Deshpande S."/>
            <person name="Cheng J.F."/>
            <person name="Tapia R."/>
            <person name="Han C."/>
            <person name="Goodwin L."/>
            <person name="Pitluck S."/>
            <person name="Liolios K."/>
            <person name="Pagani I."/>
            <person name="Ivanova N."/>
            <person name="Huntemann M."/>
            <person name="Mavromatis K."/>
            <person name="Ovchinikova G."/>
            <person name="Pati A."/>
            <person name="Chen A."/>
            <person name="Palaniappan K."/>
            <person name="Land M."/>
            <person name="Hauser L."/>
            <person name="Brambilla E.M."/>
            <person name="Ngatchou-Djao O.D."/>
            <person name="Rohde M."/>
            <person name="Tindall B.J."/>
            <person name="Goker M."/>
            <person name="Detter J.C."/>
            <person name="Woyke T."/>
            <person name="Bristow J."/>
            <person name="Eisen J.A."/>
            <person name="Markowitz V."/>
            <person name="Hugenholtz P."/>
            <person name="Klenk H.P."/>
            <person name="Kyrpides N.C."/>
        </authorList>
    </citation>
    <scope>NUCLEOTIDE SEQUENCE [LARGE SCALE GENOMIC DNA]</scope>
    <source>
        <strain evidence="5">DSM 16511 / JCM 12458 / E9I37-1</strain>
    </source>
</reference>
<keyword evidence="5" id="KW-1185">Reference proteome</keyword>
<evidence type="ECO:0000259" key="3">
    <source>
        <dbReference type="Pfam" id="PF22087"/>
    </source>
</evidence>
<dbReference type="InterPro" id="IPR054310">
    <property type="entry name" value="CT0912-like_C"/>
</dbReference>